<evidence type="ECO:0000313" key="2">
    <source>
        <dbReference type="Proteomes" id="UP001500002"/>
    </source>
</evidence>
<organism evidence="1 2">
    <name type="scientific">Agromyces neolithicus</name>
    <dbReference type="NCBI Taxonomy" id="269420"/>
    <lineage>
        <taxon>Bacteria</taxon>
        <taxon>Bacillati</taxon>
        <taxon>Actinomycetota</taxon>
        <taxon>Actinomycetes</taxon>
        <taxon>Micrococcales</taxon>
        <taxon>Microbacteriaceae</taxon>
        <taxon>Agromyces</taxon>
    </lineage>
</organism>
<comment type="caution">
    <text evidence="1">The sequence shown here is derived from an EMBL/GenBank/DDBJ whole genome shotgun (WGS) entry which is preliminary data.</text>
</comment>
<evidence type="ECO:0008006" key="3">
    <source>
        <dbReference type="Google" id="ProtNLM"/>
    </source>
</evidence>
<keyword evidence="2" id="KW-1185">Reference proteome</keyword>
<accession>A0ABN2MCY8</accession>
<protein>
    <recommendedName>
        <fullName evidence="3">KfrA N-terminal DNA-binding domain-containing protein</fullName>
    </recommendedName>
</protein>
<name>A0ABN2MCY8_9MICO</name>
<dbReference type="Proteomes" id="UP001500002">
    <property type="component" value="Unassembled WGS sequence"/>
</dbReference>
<dbReference type="RefSeq" id="WP_344298040.1">
    <property type="nucleotide sequence ID" value="NZ_BAAANJ010000028.1"/>
</dbReference>
<dbReference type="EMBL" id="BAAANJ010000028">
    <property type="protein sequence ID" value="GAA1821469.1"/>
    <property type="molecule type" value="Genomic_DNA"/>
</dbReference>
<reference evidence="1 2" key="1">
    <citation type="journal article" date="2019" name="Int. J. Syst. Evol. Microbiol.">
        <title>The Global Catalogue of Microorganisms (GCM) 10K type strain sequencing project: providing services to taxonomists for standard genome sequencing and annotation.</title>
        <authorList>
            <consortium name="The Broad Institute Genomics Platform"/>
            <consortium name="The Broad Institute Genome Sequencing Center for Infectious Disease"/>
            <person name="Wu L."/>
            <person name="Ma J."/>
        </authorList>
    </citation>
    <scope>NUCLEOTIDE SEQUENCE [LARGE SCALE GENOMIC DNA]</scope>
    <source>
        <strain evidence="1 2">JCM 14322</strain>
    </source>
</reference>
<proteinExistence type="predicted"/>
<gene>
    <name evidence="1" type="ORF">GCM10009749_35280</name>
</gene>
<sequence>MSEQPAVVTDADEAYEIIKSIARRTSSGSIPAPVIYALVGNLKSAGGYTLAEALQNMANGLQASLKTHDVYDEGGDAAANADQAAAELKAAAKLAEQIGRHLDAAQTAINRQGYRPKA</sequence>
<evidence type="ECO:0000313" key="1">
    <source>
        <dbReference type="EMBL" id="GAA1821469.1"/>
    </source>
</evidence>